<dbReference type="Proteomes" id="UP000812440">
    <property type="component" value="Chromosome 3"/>
</dbReference>
<evidence type="ECO:0000313" key="2">
    <source>
        <dbReference type="EMBL" id="KAG8441021.1"/>
    </source>
</evidence>
<reference evidence="2" key="1">
    <citation type="thesis" date="2020" institute="ProQuest LLC" country="789 East Eisenhower Parkway, Ann Arbor, MI, USA">
        <title>Comparative Genomics and Chromosome Evolution.</title>
        <authorList>
            <person name="Mudd A.B."/>
        </authorList>
    </citation>
    <scope>NUCLEOTIDE SEQUENCE</scope>
    <source>
        <strain evidence="2">Female2</strain>
        <tissue evidence="2">Blood</tissue>
    </source>
</reference>
<dbReference type="AlphaFoldDB" id="A0A8T2JEK8"/>
<protein>
    <submittedName>
        <fullName evidence="2">Uncharacterized protein</fullName>
    </submittedName>
</protein>
<keyword evidence="3" id="KW-1185">Reference proteome</keyword>
<dbReference type="EMBL" id="JAACNH010000006">
    <property type="protein sequence ID" value="KAG8441021.1"/>
    <property type="molecule type" value="Genomic_DNA"/>
</dbReference>
<name>A0A8T2JEK8_9PIPI</name>
<evidence type="ECO:0000256" key="1">
    <source>
        <dbReference type="SAM" id="Phobius"/>
    </source>
</evidence>
<sequence>MHFANRFTLPPKKNKESKYLGTIPSIQSNATLQTERHLHHRDFRNAKKYIFHSADINQWNIKLVRGFVWGFYLNIWGFVLCAGKCAFYRNKKK</sequence>
<keyword evidence="1" id="KW-1133">Transmembrane helix</keyword>
<accession>A0A8T2JEK8</accession>
<comment type="caution">
    <text evidence="2">The sequence shown here is derived from an EMBL/GenBank/DDBJ whole genome shotgun (WGS) entry which is preliminary data.</text>
</comment>
<feature type="transmembrane region" description="Helical" evidence="1">
    <location>
        <begin position="67"/>
        <end position="87"/>
    </location>
</feature>
<keyword evidence="1" id="KW-0472">Membrane</keyword>
<organism evidence="2 3">
    <name type="scientific">Hymenochirus boettgeri</name>
    <name type="common">Congo dwarf clawed frog</name>
    <dbReference type="NCBI Taxonomy" id="247094"/>
    <lineage>
        <taxon>Eukaryota</taxon>
        <taxon>Metazoa</taxon>
        <taxon>Chordata</taxon>
        <taxon>Craniata</taxon>
        <taxon>Vertebrata</taxon>
        <taxon>Euteleostomi</taxon>
        <taxon>Amphibia</taxon>
        <taxon>Batrachia</taxon>
        <taxon>Anura</taxon>
        <taxon>Pipoidea</taxon>
        <taxon>Pipidae</taxon>
        <taxon>Pipinae</taxon>
        <taxon>Hymenochirus</taxon>
    </lineage>
</organism>
<proteinExistence type="predicted"/>
<keyword evidence="1" id="KW-0812">Transmembrane</keyword>
<gene>
    <name evidence="2" type="ORF">GDO86_006674</name>
</gene>
<evidence type="ECO:0000313" key="3">
    <source>
        <dbReference type="Proteomes" id="UP000812440"/>
    </source>
</evidence>